<feature type="compositionally biased region" description="Polar residues" evidence="1">
    <location>
        <begin position="34"/>
        <end position="45"/>
    </location>
</feature>
<proteinExistence type="predicted"/>
<evidence type="ECO:0000313" key="2">
    <source>
        <dbReference type="EMBL" id="GAT46089.1"/>
    </source>
</evidence>
<keyword evidence="3" id="KW-1185">Reference proteome</keyword>
<feature type="region of interest" description="Disordered" evidence="1">
    <location>
        <begin position="13"/>
        <end position="67"/>
    </location>
</feature>
<protein>
    <submittedName>
        <fullName evidence="2">Uncharacterized protein</fullName>
    </submittedName>
</protein>
<feature type="compositionally biased region" description="Polar residues" evidence="1">
    <location>
        <begin position="56"/>
        <end position="66"/>
    </location>
</feature>
<feature type="compositionally biased region" description="Basic and acidic residues" evidence="1">
    <location>
        <begin position="13"/>
        <end position="22"/>
    </location>
</feature>
<evidence type="ECO:0000313" key="3">
    <source>
        <dbReference type="Proteomes" id="UP000815677"/>
    </source>
</evidence>
<sequence>MVLLSRSLTCRTRAERAARRSEVAVGPPTKSRARNPQPSAKSFTSAPAHPSIGIHYNQNQSTQSTAAAGPVDISSAALATAVPLVLENGTNAVQIVPGVHNPAVGIFPTQRRADLWARAYDRGRGINTPLPPSPPPTPTVLSVPLPSTLVAPKPLSTSLREEVYTRAFQAAEAEHQAYEKIAVLEAIPLHCWRDTGSSTSGRIALETDYRRMLWRRCALIDDVSQRAQVHADLERKLGQTVSLDAGIHDQKLQVAAAEAAYEHWKVLFLPTLSAWTHLGCLRDEISASWVHSRAGQLALESIGTSEELIVGYRNNASGWHRLLKNATKAKGALWLVCLWVEREARITCKKSVGAHQELVGRFEALENILRSLS</sequence>
<accession>A0ABQ0L6M5</accession>
<evidence type="ECO:0000256" key="1">
    <source>
        <dbReference type="SAM" id="MobiDB-lite"/>
    </source>
</evidence>
<dbReference type="Proteomes" id="UP000815677">
    <property type="component" value="Unassembled WGS sequence"/>
</dbReference>
<reference evidence="2" key="1">
    <citation type="submission" date="2014-09" db="EMBL/GenBank/DDBJ databases">
        <title>Genome sequence of the luminous mushroom Mycena chlorophos for searching fungal bioluminescence genes.</title>
        <authorList>
            <person name="Tanaka Y."/>
            <person name="Kasuga D."/>
            <person name="Oba Y."/>
            <person name="Hase S."/>
            <person name="Sato K."/>
            <person name="Oba Y."/>
            <person name="Sakakibara Y."/>
        </authorList>
    </citation>
    <scope>NUCLEOTIDE SEQUENCE</scope>
</reference>
<name>A0ABQ0L6M5_MYCCL</name>
<gene>
    <name evidence="2" type="ORF">MCHLO_03629</name>
</gene>
<dbReference type="EMBL" id="DF842144">
    <property type="protein sequence ID" value="GAT46089.1"/>
    <property type="molecule type" value="Genomic_DNA"/>
</dbReference>
<organism evidence="2 3">
    <name type="scientific">Mycena chlorophos</name>
    <name type="common">Agaric fungus</name>
    <name type="synonym">Agaricus chlorophos</name>
    <dbReference type="NCBI Taxonomy" id="658473"/>
    <lineage>
        <taxon>Eukaryota</taxon>
        <taxon>Fungi</taxon>
        <taxon>Dikarya</taxon>
        <taxon>Basidiomycota</taxon>
        <taxon>Agaricomycotina</taxon>
        <taxon>Agaricomycetes</taxon>
        <taxon>Agaricomycetidae</taxon>
        <taxon>Agaricales</taxon>
        <taxon>Marasmiineae</taxon>
        <taxon>Mycenaceae</taxon>
        <taxon>Mycena</taxon>
    </lineage>
</organism>